<dbReference type="OrthoDB" id="2112682at2"/>
<dbReference type="RefSeq" id="WP_015327992.1">
    <property type="nucleotide sequence ID" value="NC_019978.1"/>
</dbReference>
<evidence type="ECO:0008006" key="4">
    <source>
        <dbReference type="Google" id="ProtNLM"/>
    </source>
</evidence>
<sequence length="202" mass="23226">MLKKIKIVIMVVLITTSLSGCLVFNNSSTLIDDQSRTKIENQAEEITKQFLEYNAYSSGQKYQYKKLYNLFNQDKTGAVLTINSIAGTEYSKRLDKLYNPQQDSGELKEQAQVFKAQPDSYALSFAYKVTTFDKITQYTASYTAKFKVLEKTDIMKNKILTDNGYIHFTLEKMISGWKINHLKIDFLELGVFNNEGNWKTAK</sequence>
<dbReference type="STRING" id="748449.Halha_2404"/>
<feature type="signal peptide" evidence="1">
    <location>
        <begin position="1"/>
        <end position="20"/>
    </location>
</feature>
<dbReference type="KEGG" id="hhl:Halha_2404"/>
<dbReference type="EMBL" id="CP003359">
    <property type="protein sequence ID" value="AGB42278.1"/>
    <property type="molecule type" value="Genomic_DNA"/>
</dbReference>
<gene>
    <name evidence="2" type="ordered locus">Halha_2404</name>
</gene>
<protein>
    <recommendedName>
        <fullName evidence="4">Lipoprotein</fullName>
    </recommendedName>
</protein>
<name>L0KDY8_HALHC</name>
<evidence type="ECO:0000256" key="1">
    <source>
        <dbReference type="SAM" id="SignalP"/>
    </source>
</evidence>
<evidence type="ECO:0000313" key="2">
    <source>
        <dbReference type="EMBL" id="AGB42278.1"/>
    </source>
</evidence>
<dbReference type="PROSITE" id="PS51257">
    <property type="entry name" value="PROKAR_LIPOPROTEIN"/>
    <property type="match status" value="1"/>
</dbReference>
<accession>L0KDY8</accession>
<dbReference type="HOGENOM" id="CLU_1353054_0_0_9"/>
<feature type="chain" id="PRO_5038805554" description="Lipoprotein" evidence="1">
    <location>
        <begin position="21"/>
        <end position="202"/>
    </location>
</feature>
<organism evidence="2 3">
    <name type="scientific">Halobacteroides halobius (strain ATCC 35273 / DSM 5150 / MD-1)</name>
    <dbReference type="NCBI Taxonomy" id="748449"/>
    <lineage>
        <taxon>Bacteria</taxon>
        <taxon>Bacillati</taxon>
        <taxon>Bacillota</taxon>
        <taxon>Clostridia</taxon>
        <taxon>Halanaerobiales</taxon>
        <taxon>Halobacteroidaceae</taxon>
        <taxon>Halobacteroides</taxon>
    </lineage>
</organism>
<dbReference type="AlphaFoldDB" id="L0KDY8"/>
<keyword evidence="3" id="KW-1185">Reference proteome</keyword>
<dbReference type="Proteomes" id="UP000010880">
    <property type="component" value="Chromosome"/>
</dbReference>
<evidence type="ECO:0000313" key="3">
    <source>
        <dbReference type="Proteomes" id="UP000010880"/>
    </source>
</evidence>
<proteinExistence type="predicted"/>
<reference evidence="3" key="1">
    <citation type="submission" date="2012-02" db="EMBL/GenBank/DDBJ databases">
        <title>The complete genome of Halobacteroides halobius DSM 5150.</title>
        <authorList>
            <person name="Lucas S."/>
            <person name="Copeland A."/>
            <person name="Lapidus A."/>
            <person name="Glavina del Rio T."/>
            <person name="Dalin E."/>
            <person name="Tice H."/>
            <person name="Bruce D."/>
            <person name="Goodwin L."/>
            <person name="Pitluck S."/>
            <person name="Peters L."/>
            <person name="Mikhailova N."/>
            <person name="Gu W."/>
            <person name="Kyrpides N."/>
            <person name="Mavromatis K."/>
            <person name="Ivanova N."/>
            <person name="Brettin T."/>
            <person name="Detter J.C."/>
            <person name="Han C."/>
            <person name="Larimer F."/>
            <person name="Land M."/>
            <person name="Hauser L."/>
            <person name="Markowitz V."/>
            <person name="Cheng J.-F."/>
            <person name="Hugenholtz P."/>
            <person name="Woyke T."/>
            <person name="Wu D."/>
            <person name="Tindall B."/>
            <person name="Pomrenke H."/>
            <person name="Brambilla E."/>
            <person name="Klenk H.-P."/>
            <person name="Eisen J.A."/>
        </authorList>
    </citation>
    <scope>NUCLEOTIDE SEQUENCE [LARGE SCALE GENOMIC DNA]</scope>
    <source>
        <strain evidence="3">ATCC 35273 / DSM 5150 / MD-1</strain>
    </source>
</reference>
<keyword evidence="1" id="KW-0732">Signal</keyword>